<dbReference type="AlphaFoldDB" id="A0ABD3FIJ4"/>
<dbReference type="InterPro" id="IPR036058">
    <property type="entry name" value="Kazal_dom_sf"/>
</dbReference>
<keyword evidence="4" id="KW-1185">Reference proteome</keyword>
<dbReference type="PROSITE" id="PS51465">
    <property type="entry name" value="KAZAL_2"/>
    <property type="match status" value="1"/>
</dbReference>
<dbReference type="InterPro" id="IPR002350">
    <property type="entry name" value="Kazal_dom"/>
</dbReference>
<accession>A0ABD3FIJ4</accession>
<gene>
    <name evidence="3" type="ORF">V7S43_008358</name>
</gene>
<dbReference type="SMART" id="SM00280">
    <property type="entry name" value="KAZAL"/>
    <property type="match status" value="1"/>
</dbReference>
<keyword evidence="1" id="KW-0732">Signal</keyword>
<dbReference type="Proteomes" id="UP001632037">
    <property type="component" value="Unassembled WGS sequence"/>
</dbReference>
<dbReference type="EMBL" id="JBIMZQ010000016">
    <property type="protein sequence ID" value="KAL3666735.1"/>
    <property type="molecule type" value="Genomic_DNA"/>
</dbReference>
<feature type="domain" description="Kazal-like" evidence="2">
    <location>
        <begin position="26"/>
        <end position="75"/>
    </location>
</feature>
<name>A0ABD3FIJ4_9STRA</name>
<proteinExistence type="predicted"/>
<dbReference type="Gene3D" id="3.30.60.30">
    <property type="match status" value="1"/>
</dbReference>
<comment type="caution">
    <text evidence="3">The sequence shown here is derived from an EMBL/GenBank/DDBJ whole genome shotgun (WGS) entry which is preliminary data.</text>
</comment>
<reference evidence="3 4" key="1">
    <citation type="submission" date="2024-09" db="EMBL/GenBank/DDBJ databases">
        <title>Genome sequencing and assembly of Phytophthora oleae, isolate VK10A, causative agent of rot of olive drupes.</title>
        <authorList>
            <person name="Conti Taguali S."/>
            <person name="Riolo M."/>
            <person name="La Spada F."/>
            <person name="Cacciola S.O."/>
            <person name="Dionisio G."/>
        </authorList>
    </citation>
    <scope>NUCLEOTIDE SEQUENCE [LARGE SCALE GENOMIC DNA]</scope>
    <source>
        <strain evidence="3 4">VK10A</strain>
    </source>
</reference>
<dbReference type="CDD" id="cd00104">
    <property type="entry name" value="KAZAL_FS"/>
    <property type="match status" value="1"/>
</dbReference>
<evidence type="ECO:0000313" key="4">
    <source>
        <dbReference type="Proteomes" id="UP001632037"/>
    </source>
</evidence>
<evidence type="ECO:0000313" key="3">
    <source>
        <dbReference type="EMBL" id="KAL3666735.1"/>
    </source>
</evidence>
<feature type="chain" id="PRO_5044804317" description="Kazal-like domain-containing protein" evidence="1">
    <location>
        <begin position="20"/>
        <end position="81"/>
    </location>
</feature>
<evidence type="ECO:0000259" key="2">
    <source>
        <dbReference type="PROSITE" id="PS51465"/>
    </source>
</evidence>
<sequence length="81" mass="8789">MKFAIVPVLVSLLIAGTSAQGFSCTAIPNIRCDLGGDNTQVCASNGWTYKNRCEFNKANYDNKGLRVLRNGMCSRSEGGQR</sequence>
<evidence type="ECO:0000256" key="1">
    <source>
        <dbReference type="SAM" id="SignalP"/>
    </source>
</evidence>
<dbReference type="SUPFAM" id="SSF100895">
    <property type="entry name" value="Kazal-type serine protease inhibitors"/>
    <property type="match status" value="1"/>
</dbReference>
<dbReference type="Pfam" id="PF07648">
    <property type="entry name" value="Kazal_2"/>
    <property type="match status" value="1"/>
</dbReference>
<feature type="signal peptide" evidence="1">
    <location>
        <begin position="1"/>
        <end position="19"/>
    </location>
</feature>
<organism evidence="3 4">
    <name type="scientific">Phytophthora oleae</name>
    <dbReference type="NCBI Taxonomy" id="2107226"/>
    <lineage>
        <taxon>Eukaryota</taxon>
        <taxon>Sar</taxon>
        <taxon>Stramenopiles</taxon>
        <taxon>Oomycota</taxon>
        <taxon>Peronosporomycetes</taxon>
        <taxon>Peronosporales</taxon>
        <taxon>Peronosporaceae</taxon>
        <taxon>Phytophthora</taxon>
    </lineage>
</organism>
<protein>
    <recommendedName>
        <fullName evidence="2">Kazal-like domain-containing protein</fullName>
    </recommendedName>
</protein>